<evidence type="ECO:0000256" key="1">
    <source>
        <dbReference type="ARBA" id="ARBA00022741"/>
    </source>
</evidence>
<dbReference type="PANTHER" id="PTHR33540">
    <property type="entry name" value="TRNA THREONYLCARBAMOYLADENOSINE BIOSYNTHESIS PROTEIN TSAE"/>
    <property type="match status" value="1"/>
</dbReference>
<dbReference type="SUPFAM" id="SSF56112">
    <property type="entry name" value="Protein kinase-like (PK-like)"/>
    <property type="match status" value="1"/>
</dbReference>
<dbReference type="Proteomes" id="UP000587991">
    <property type="component" value="Unassembled WGS sequence"/>
</dbReference>
<keyword evidence="2" id="KW-0067">ATP-binding</keyword>
<name>A0A847RZI9_9NEIS</name>
<comment type="caution">
    <text evidence="4">The sequence shown here is derived from an EMBL/GenBank/DDBJ whole genome shotgun (WGS) entry which is preliminary data.</text>
</comment>
<proteinExistence type="predicted"/>
<accession>A0A847RZI9</accession>
<evidence type="ECO:0000313" key="5">
    <source>
        <dbReference type="Proteomes" id="UP000587991"/>
    </source>
</evidence>
<dbReference type="GO" id="GO:0005524">
    <property type="term" value="F:ATP binding"/>
    <property type="evidence" value="ECO:0007669"/>
    <property type="project" value="UniProtKB-KW"/>
</dbReference>
<keyword evidence="4" id="KW-0808">Transferase</keyword>
<dbReference type="GO" id="GO:0016740">
    <property type="term" value="F:transferase activity"/>
    <property type="evidence" value="ECO:0007669"/>
    <property type="project" value="UniProtKB-KW"/>
</dbReference>
<dbReference type="InterPro" id="IPR002575">
    <property type="entry name" value="Aminoglycoside_PTrfase"/>
</dbReference>
<evidence type="ECO:0000313" key="4">
    <source>
        <dbReference type="EMBL" id="NLR76520.1"/>
    </source>
</evidence>
<protein>
    <submittedName>
        <fullName evidence="4">Phosphotransferase</fullName>
    </submittedName>
</protein>
<feature type="domain" description="Aminoglycoside phosphotransferase" evidence="3">
    <location>
        <begin position="25"/>
        <end position="244"/>
    </location>
</feature>
<organism evidence="4 5">
    <name type="scientific">Leeia aquatica</name>
    <dbReference type="NCBI Taxonomy" id="2725557"/>
    <lineage>
        <taxon>Bacteria</taxon>
        <taxon>Pseudomonadati</taxon>
        <taxon>Pseudomonadota</taxon>
        <taxon>Betaproteobacteria</taxon>
        <taxon>Neisseriales</taxon>
        <taxon>Leeiaceae</taxon>
        <taxon>Leeia</taxon>
    </lineage>
</organism>
<keyword evidence="5" id="KW-1185">Reference proteome</keyword>
<evidence type="ECO:0000256" key="2">
    <source>
        <dbReference type="ARBA" id="ARBA00022840"/>
    </source>
</evidence>
<dbReference type="EMBL" id="JABAIM010000004">
    <property type="protein sequence ID" value="NLR76520.1"/>
    <property type="molecule type" value="Genomic_DNA"/>
</dbReference>
<dbReference type="RefSeq" id="WP_168878196.1">
    <property type="nucleotide sequence ID" value="NZ_JABAIM010000004.1"/>
</dbReference>
<dbReference type="PANTHER" id="PTHR33540:SF1">
    <property type="entry name" value="N-ACETYLMURAMATE_N-ACETYLGLUCOSAMINE KINASE"/>
    <property type="match status" value="1"/>
</dbReference>
<reference evidence="4 5" key="1">
    <citation type="submission" date="2020-04" db="EMBL/GenBank/DDBJ databases">
        <title>Draft genome of Leeia sp. IMCC25680.</title>
        <authorList>
            <person name="Song J."/>
            <person name="Cho J.-C."/>
        </authorList>
    </citation>
    <scope>NUCLEOTIDE SEQUENCE [LARGE SCALE GENOMIC DNA]</scope>
    <source>
        <strain evidence="4 5">IMCC25680</strain>
    </source>
</reference>
<dbReference type="AlphaFoldDB" id="A0A847RZI9"/>
<dbReference type="Gene3D" id="3.30.200.20">
    <property type="entry name" value="Phosphorylase Kinase, domain 1"/>
    <property type="match status" value="1"/>
</dbReference>
<keyword evidence="1" id="KW-0547">Nucleotide-binding</keyword>
<evidence type="ECO:0000259" key="3">
    <source>
        <dbReference type="Pfam" id="PF01636"/>
    </source>
</evidence>
<sequence>MSNTIREQALKSWLQHCLPGTSFDWAPASSDASFRRYFRLTLSDGRHYVAMDAPPELEDSRPFVQVADLLQQAGVRVPLRHQVDLEQGFMLLEDFGSTHYQDVLTPEQAPALYRMAMDSLVRMQQQVDPVSLPPFDAAMMLREMAIFDEWYLGQHLRATLDARWQERLQVCKQALVDNLTAQTQCFMHRDYHCRNLMLLADGSLGIIDFQGAMRGPVAYDLASLLKDAYIDWPEEAVLDWVVRYWSAARKAGVAVPDDIDTFYRDVEWAGVQRHLKVVGLFARLHHRDGKSAYLNDLPRVLDYLGRACRRYAALTPLARLLDELQGKQEQVGYTF</sequence>
<dbReference type="Pfam" id="PF01636">
    <property type="entry name" value="APH"/>
    <property type="match status" value="1"/>
</dbReference>
<dbReference type="InterPro" id="IPR011009">
    <property type="entry name" value="Kinase-like_dom_sf"/>
</dbReference>
<dbReference type="Gene3D" id="3.90.1200.10">
    <property type="match status" value="1"/>
</dbReference>
<gene>
    <name evidence="4" type="ORF">HF682_15235</name>
</gene>